<evidence type="ECO:0000256" key="3">
    <source>
        <dbReference type="ARBA" id="ARBA00023237"/>
    </source>
</evidence>
<keyword evidence="2 4" id="KW-0472">Membrane</keyword>
<dbReference type="Gene3D" id="3.30.1330.60">
    <property type="entry name" value="OmpA-like domain"/>
    <property type="match status" value="1"/>
</dbReference>
<organism evidence="7 8">
    <name type="scientific">Hoeflea ulvae</name>
    <dbReference type="NCBI Taxonomy" id="2983764"/>
    <lineage>
        <taxon>Bacteria</taxon>
        <taxon>Pseudomonadati</taxon>
        <taxon>Pseudomonadota</taxon>
        <taxon>Alphaproteobacteria</taxon>
        <taxon>Hyphomicrobiales</taxon>
        <taxon>Rhizobiaceae</taxon>
        <taxon>Hoeflea</taxon>
    </lineage>
</organism>
<comment type="caution">
    <text evidence="7">The sequence shown here is derived from an EMBL/GenBank/DDBJ whole genome shotgun (WGS) entry which is preliminary data.</text>
</comment>
<feature type="chain" id="PRO_5046311465" evidence="5">
    <location>
        <begin position="23"/>
        <end position="177"/>
    </location>
</feature>
<dbReference type="PRINTS" id="PR01021">
    <property type="entry name" value="OMPADOMAIN"/>
</dbReference>
<protein>
    <submittedName>
        <fullName evidence="7">OmpA family protein</fullName>
    </submittedName>
</protein>
<dbReference type="InterPro" id="IPR050330">
    <property type="entry name" value="Bact_OuterMem_StrucFunc"/>
</dbReference>
<name>A0ABT3YH97_9HYPH</name>
<dbReference type="RefSeq" id="WP_267613087.1">
    <property type="nucleotide sequence ID" value="NZ_JAOVZQ010000001.1"/>
</dbReference>
<reference evidence="7" key="1">
    <citation type="submission" date="2022-10" db="EMBL/GenBank/DDBJ databases">
        <title>Hoeflea sp. J2-29, isolated from marine algae.</title>
        <authorList>
            <person name="Kristyanto S."/>
            <person name="Kim J.M."/>
            <person name="Jeon C.O."/>
        </authorList>
    </citation>
    <scope>NUCLEOTIDE SEQUENCE</scope>
    <source>
        <strain evidence="7">J2-29</strain>
    </source>
</reference>
<dbReference type="InterPro" id="IPR036737">
    <property type="entry name" value="OmpA-like_sf"/>
</dbReference>
<feature type="signal peptide" evidence="5">
    <location>
        <begin position="1"/>
        <end position="22"/>
    </location>
</feature>
<keyword evidence="5" id="KW-0732">Signal</keyword>
<dbReference type="CDD" id="cd07185">
    <property type="entry name" value="OmpA_C-like"/>
    <property type="match status" value="1"/>
</dbReference>
<evidence type="ECO:0000256" key="2">
    <source>
        <dbReference type="ARBA" id="ARBA00023136"/>
    </source>
</evidence>
<evidence type="ECO:0000313" key="8">
    <source>
        <dbReference type="Proteomes" id="UP001081283"/>
    </source>
</evidence>
<dbReference type="PANTHER" id="PTHR30329:SF21">
    <property type="entry name" value="LIPOPROTEIN YIAD-RELATED"/>
    <property type="match status" value="1"/>
</dbReference>
<evidence type="ECO:0000259" key="6">
    <source>
        <dbReference type="PROSITE" id="PS51123"/>
    </source>
</evidence>
<evidence type="ECO:0000313" key="7">
    <source>
        <dbReference type="EMBL" id="MCY0095193.1"/>
    </source>
</evidence>
<dbReference type="EMBL" id="JAOVZQ010000001">
    <property type="protein sequence ID" value="MCY0095193.1"/>
    <property type="molecule type" value="Genomic_DNA"/>
</dbReference>
<proteinExistence type="predicted"/>
<dbReference type="PANTHER" id="PTHR30329">
    <property type="entry name" value="STATOR ELEMENT OF FLAGELLAR MOTOR COMPLEX"/>
    <property type="match status" value="1"/>
</dbReference>
<evidence type="ECO:0000256" key="4">
    <source>
        <dbReference type="PROSITE-ProRule" id="PRU00473"/>
    </source>
</evidence>
<keyword evidence="3" id="KW-0998">Cell outer membrane</keyword>
<sequence>MRLWTITPLVLALASFSLDAKAQNTSEPAYTADELVNFMVEQVDLGSARALCIGTKSECAASQPKPKGFDMRLTFDLDSSTLRPEAKANLEVVAAALKDARLRVAKFKVEGHTDARGSDDYNMSLSVARARSVADFLVSRNVDRSRIVAEGFGEGAPLTADPLDPDNRRVELSLSVE</sequence>
<comment type="subcellular location">
    <subcellularLocation>
        <location evidence="1">Cell outer membrane</location>
    </subcellularLocation>
</comment>
<keyword evidence="8" id="KW-1185">Reference proteome</keyword>
<dbReference type="SUPFAM" id="SSF103088">
    <property type="entry name" value="OmpA-like"/>
    <property type="match status" value="1"/>
</dbReference>
<dbReference type="Pfam" id="PF00691">
    <property type="entry name" value="OmpA"/>
    <property type="match status" value="1"/>
</dbReference>
<dbReference type="Proteomes" id="UP001081283">
    <property type="component" value="Unassembled WGS sequence"/>
</dbReference>
<gene>
    <name evidence="7" type="ORF">OEG82_14340</name>
</gene>
<dbReference type="PROSITE" id="PS51123">
    <property type="entry name" value="OMPA_2"/>
    <property type="match status" value="1"/>
</dbReference>
<evidence type="ECO:0000256" key="5">
    <source>
        <dbReference type="SAM" id="SignalP"/>
    </source>
</evidence>
<evidence type="ECO:0000256" key="1">
    <source>
        <dbReference type="ARBA" id="ARBA00004442"/>
    </source>
</evidence>
<accession>A0ABT3YH97</accession>
<dbReference type="InterPro" id="IPR006665">
    <property type="entry name" value="OmpA-like"/>
</dbReference>
<feature type="domain" description="OmpA-like" evidence="6">
    <location>
        <begin position="62"/>
        <end position="177"/>
    </location>
</feature>
<dbReference type="InterPro" id="IPR006664">
    <property type="entry name" value="OMP_bac"/>
</dbReference>